<keyword evidence="2 8" id="KW-0808">Transferase</keyword>
<keyword evidence="5" id="KW-0067">ATP-binding</keyword>
<dbReference type="Pfam" id="PF07949">
    <property type="entry name" value="YbbR"/>
    <property type="match status" value="1"/>
</dbReference>
<dbReference type="InterPro" id="IPR003390">
    <property type="entry name" value="DNA_integrity_scan_DisA_N"/>
</dbReference>
<comment type="catalytic activity">
    <reaction evidence="1">
        <text>2 ATP = 3',3'-c-di-AMP + 2 diphosphate</text>
        <dbReference type="Rhea" id="RHEA:35655"/>
        <dbReference type="ChEBI" id="CHEBI:30616"/>
        <dbReference type="ChEBI" id="CHEBI:33019"/>
        <dbReference type="ChEBI" id="CHEBI:71500"/>
        <dbReference type="EC" id="2.7.7.85"/>
    </reaction>
</comment>
<keyword evidence="6" id="KW-0812">Transmembrane</keyword>
<evidence type="ECO:0000256" key="1">
    <source>
        <dbReference type="ARBA" id="ARBA00000877"/>
    </source>
</evidence>
<keyword evidence="4" id="KW-0547">Nucleotide-binding</keyword>
<protein>
    <submittedName>
        <fullName evidence="8">DNA integrity scanning protein DisA</fullName>
        <ecNumber evidence="8">2.7.7.85</ecNumber>
    </submittedName>
</protein>
<keyword evidence="3 8" id="KW-0548">Nucleotidyltransferase</keyword>
<dbReference type="PANTHER" id="PTHR34185">
    <property type="entry name" value="DIADENYLATE CYCLASE"/>
    <property type="match status" value="1"/>
</dbReference>
<dbReference type="Gene3D" id="2.170.120.30">
    <property type="match status" value="1"/>
</dbReference>
<evidence type="ECO:0000256" key="4">
    <source>
        <dbReference type="ARBA" id="ARBA00022741"/>
    </source>
</evidence>
<evidence type="ECO:0000256" key="5">
    <source>
        <dbReference type="ARBA" id="ARBA00022840"/>
    </source>
</evidence>
<keyword evidence="9" id="KW-1185">Reference proteome</keyword>
<feature type="transmembrane region" description="Helical" evidence="6">
    <location>
        <begin position="273"/>
        <end position="292"/>
    </location>
</feature>
<dbReference type="SUPFAM" id="SSF143597">
    <property type="entry name" value="YojJ-like"/>
    <property type="match status" value="1"/>
</dbReference>
<evidence type="ECO:0000256" key="6">
    <source>
        <dbReference type="SAM" id="Phobius"/>
    </source>
</evidence>
<name>A0ABX5XK45_9BACT</name>
<dbReference type="Proteomes" id="UP000318081">
    <property type="component" value="Chromosome"/>
</dbReference>
<evidence type="ECO:0000313" key="8">
    <source>
        <dbReference type="EMBL" id="QDV82358.1"/>
    </source>
</evidence>
<dbReference type="PANTHER" id="PTHR34185:SF1">
    <property type="entry name" value="DIADENYLATE CYCLASE"/>
    <property type="match status" value="1"/>
</dbReference>
<dbReference type="RefSeq" id="WP_145208178.1">
    <property type="nucleotide sequence ID" value="NZ_CP036432.1"/>
</dbReference>
<organism evidence="8 9">
    <name type="scientific">Stieleria magnilauensis</name>
    <dbReference type="NCBI Taxonomy" id="2527963"/>
    <lineage>
        <taxon>Bacteria</taxon>
        <taxon>Pseudomonadati</taxon>
        <taxon>Planctomycetota</taxon>
        <taxon>Planctomycetia</taxon>
        <taxon>Pirellulales</taxon>
        <taxon>Pirellulaceae</taxon>
        <taxon>Stieleria</taxon>
    </lineage>
</organism>
<evidence type="ECO:0000256" key="2">
    <source>
        <dbReference type="ARBA" id="ARBA00022679"/>
    </source>
</evidence>
<dbReference type="GO" id="GO:0106408">
    <property type="term" value="F:diadenylate cyclase activity"/>
    <property type="evidence" value="ECO:0007669"/>
    <property type="project" value="UniProtKB-EC"/>
</dbReference>
<dbReference type="InterPro" id="IPR012505">
    <property type="entry name" value="YbbR"/>
</dbReference>
<evidence type="ECO:0000259" key="7">
    <source>
        <dbReference type="PROSITE" id="PS51794"/>
    </source>
</evidence>
<dbReference type="PROSITE" id="PS51794">
    <property type="entry name" value="DAC"/>
    <property type="match status" value="1"/>
</dbReference>
<dbReference type="InterPro" id="IPR050338">
    <property type="entry name" value="DisA"/>
</dbReference>
<dbReference type="Gene3D" id="3.40.1700.10">
    <property type="entry name" value="DNA integrity scanning protein, DisA, N-terminal domain"/>
    <property type="match status" value="1"/>
</dbReference>
<evidence type="ECO:0000313" key="9">
    <source>
        <dbReference type="Proteomes" id="UP000318081"/>
    </source>
</evidence>
<evidence type="ECO:0000256" key="3">
    <source>
        <dbReference type="ARBA" id="ARBA00022695"/>
    </source>
</evidence>
<dbReference type="EMBL" id="CP036432">
    <property type="protein sequence ID" value="QDV82358.1"/>
    <property type="molecule type" value="Genomic_DNA"/>
</dbReference>
<dbReference type="Pfam" id="PF02457">
    <property type="entry name" value="DAC"/>
    <property type="match status" value="1"/>
</dbReference>
<feature type="domain" description="DAC" evidence="7">
    <location>
        <begin position="83"/>
        <end position="246"/>
    </location>
</feature>
<feature type="transmembrane region" description="Helical" evidence="6">
    <location>
        <begin position="64"/>
        <end position="82"/>
    </location>
</feature>
<dbReference type="EC" id="2.7.7.85" evidence="8"/>
<accession>A0ABX5XK45</accession>
<feature type="transmembrane region" description="Helical" evidence="6">
    <location>
        <begin position="16"/>
        <end position="33"/>
    </location>
</feature>
<keyword evidence="6" id="KW-0472">Membrane</keyword>
<keyword evidence="6" id="KW-1133">Transmembrane helix</keyword>
<sequence length="399" mass="44161">MKIVRDAWQTFSLTDLLDVAIIGVLLCLILFWLRDRASRSLGVVVTTIAMIFLLARWLDLYLVTMVFHYGSVAILLALVIVFQQDIRHGFERLTSWTWSPGLWRSDAPGDRQSFGLAEILAEAVCQMADHRVGALIVLPGRQPLERHLRGGVDVDAKASQPLLLSIFHPKSPGHDGAIIIERERISRLGVHLPLTQQAAKLSEGGTRHAAAVGLAEVSDATILVVSEERGTISVAKDGELQRVEAESLVPLLIRSLQGAESANMARPSWFRRVSVPVLSVAGALLLWLMFAFETEMIQRTLVVPVEFRNLRDGWEIEEPKPTYAEVTLSGTESAFALLDATTATVSLDTEREGGRLRNYWRTEAHLKNIPESLEIESVLPEVVSVTIRRKSNNDSAGQP</sequence>
<dbReference type="InterPro" id="IPR036888">
    <property type="entry name" value="DNA_integrity_DisA_N_sf"/>
</dbReference>
<feature type="transmembrane region" description="Helical" evidence="6">
    <location>
        <begin position="40"/>
        <end position="58"/>
    </location>
</feature>
<reference evidence="8 9" key="1">
    <citation type="submission" date="2019-02" db="EMBL/GenBank/DDBJ databases">
        <title>Deep-cultivation of Planctomycetes and their phenomic and genomic characterization uncovers novel biology.</title>
        <authorList>
            <person name="Wiegand S."/>
            <person name="Jogler M."/>
            <person name="Boedeker C."/>
            <person name="Pinto D."/>
            <person name="Vollmers J."/>
            <person name="Rivas-Marin E."/>
            <person name="Kohn T."/>
            <person name="Peeters S.H."/>
            <person name="Heuer A."/>
            <person name="Rast P."/>
            <person name="Oberbeckmann S."/>
            <person name="Bunk B."/>
            <person name="Jeske O."/>
            <person name="Meyerdierks A."/>
            <person name="Storesund J.E."/>
            <person name="Kallscheuer N."/>
            <person name="Luecker S."/>
            <person name="Lage O.M."/>
            <person name="Pohl T."/>
            <person name="Merkel B.J."/>
            <person name="Hornburger P."/>
            <person name="Mueller R.-W."/>
            <person name="Bruemmer F."/>
            <person name="Labrenz M."/>
            <person name="Spormann A.M."/>
            <person name="Op den Camp H."/>
            <person name="Overmann J."/>
            <person name="Amann R."/>
            <person name="Jetten M.S.M."/>
            <person name="Mascher T."/>
            <person name="Medema M.H."/>
            <person name="Devos D.P."/>
            <person name="Kaster A.-K."/>
            <person name="Ovreas L."/>
            <person name="Rohde M."/>
            <person name="Galperin M.Y."/>
            <person name="Jogler C."/>
        </authorList>
    </citation>
    <scope>NUCLEOTIDE SEQUENCE [LARGE SCALE GENOMIC DNA]</scope>
    <source>
        <strain evidence="8 9">TBK1r</strain>
    </source>
</reference>
<gene>
    <name evidence="8" type="primary">disA_1</name>
    <name evidence="8" type="ORF">TBK1r_12870</name>
</gene>
<proteinExistence type="predicted"/>